<dbReference type="HOGENOM" id="CLU_2347621_0_0_1"/>
<dbReference type="GeneID" id="24108035"/>
<gene>
    <name evidence="1" type="ORF">PHSY_002744</name>
</gene>
<dbReference type="AlphaFoldDB" id="R9P1T4"/>
<keyword evidence="2" id="KW-1185">Reference proteome</keyword>
<accession>R9P1T4</accession>
<evidence type="ECO:0000313" key="1">
    <source>
        <dbReference type="EMBL" id="GAC95169.1"/>
    </source>
</evidence>
<evidence type="ECO:0000313" key="2">
    <source>
        <dbReference type="Proteomes" id="UP000014071"/>
    </source>
</evidence>
<protein>
    <submittedName>
        <fullName evidence="1">Uncharacterized protein</fullName>
    </submittedName>
</protein>
<name>R9P1T4_PSEHS</name>
<dbReference type="EMBL" id="DF238791">
    <property type="protein sequence ID" value="GAC95169.1"/>
    <property type="molecule type" value="Genomic_DNA"/>
</dbReference>
<dbReference type="Proteomes" id="UP000014071">
    <property type="component" value="Unassembled WGS sequence"/>
</dbReference>
<organism evidence="1 2">
    <name type="scientific">Pseudozyma hubeiensis (strain SY62)</name>
    <name type="common">Yeast</name>
    <dbReference type="NCBI Taxonomy" id="1305764"/>
    <lineage>
        <taxon>Eukaryota</taxon>
        <taxon>Fungi</taxon>
        <taxon>Dikarya</taxon>
        <taxon>Basidiomycota</taxon>
        <taxon>Ustilaginomycotina</taxon>
        <taxon>Ustilaginomycetes</taxon>
        <taxon>Ustilaginales</taxon>
        <taxon>Ustilaginaceae</taxon>
        <taxon>Pseudozyma</taxon>
    </lineage>
</organism>
<proteinExistence type="predicted"/>
<dbReference type="RefSeq" id="XP_012188756.1">
    <property type="nucleotide sequence ID" value="XM_012333366.1"/>
</dbReference>
<sequence>MSDDAAQRDPERYFLYTVIRIEYPLCGVRQDDAAYRVRSTKRTDDASTVLGYDEDGLVEKKKTTSWIGMRCTPKRRILFDGERALSEESGTRLRIQL</sequence>
<reference evidence="2" key="1">
    <citation type="journal article" date="2013" name="Genome Announc.">
        <title>Draft genome sequence of the basidiomycetous yeast-like fungus Pseudozyma hubeiensis SY62, which produces an abundant amount of the biosurfactant mannosylerythritol lipids.</title>
        <authorList>
            <person name="Konishi M."/>
            <person name="Hatada Y."/>
            <person name="Horiuchi J."/>
        </authorList>
    </citation>
    <scope>NUCLEOTIDE SEQUENCE [LARGE SCALE GENOMIC DNA]</scope>
    <source>
        <strain evidence="2">SY62</strain>
    </source>
</reference>